<evidence type="ECO:0000313" key="3">
    <source>
        <dbReference type="RefSeq" id="XP_030383220.1"/>
    </source>
</evidence>
<gene>
    <name evidence="3" type="primary">LOC115630707</name>
</gene>
<reference evidence="3" key="1">
    <citation type="submission" date="2025-08" db="UniProtKB">
        <authorList>
            <consortium name="RefSeq"/>
        </authorList>
    </citation>
    <scope>IDENTIFICATION</scope>
    <source>
        <strain evidence="3">11010-0011.00</strain>
        <tissue evidence="3">Whole body</tissue>
    </source>
</reference>
<dbReference type="GeneID" id="115630707"/>
<name>A0A6J2U5J3_DROLE</name>
<sequence>MYKLVGNSVQTRTAPPQISPQALALCGNGLIFNGQVYPVLVDGVPVPEAVAALKRQQQQQHFNQPQPSGKIVRTQQFRRKHTNPSRPHQQQLHSQQQQQLQQLQLLQQQQIMQQQNLYPNMQQPYSNWSEPIHNRSTVTGGMLLNPQPSTPAQQHFSYGFVPNQGESNAWQGYAMFPNDVSKPFAFGWSSTD</sequence>
<dbReference type="Proteomes" id="UP000504634">
    <property type="component" value="Unplaced"/>
</dbReference>
<dbReference type="AlphaFoldDB" id="A0A6J2U5J3"/>
<evidence type="ECO:0000313" key="2">
    <source>
        <dbReference type="Proteomes" id="UP000504634"/>
    </source>
</evidence>
<evidence type="ECO:0000256" key="1">
    <source>
        <dbReference type="SAM" id="MobiDB-lite"/>
    </source>
</evidence>
<proteinExistence type="predicted"/>
<feature type="region of interest" description="Disordered" evidence="1">
    <location>
        <begin position="58"/>
        <end position="96"/>
    </location>
</feature>
<dbReference type="OrthoDB" id="7871816at2759"/>
<keyword evidence="2" id="KW-1185">Reference proteome</keyword>
<organism evidence="2 3">
    <name type="scientific">Drosophila lebanonensis</name>
    <name type="common">Fruit fly</name>
    <name type="synonym">Scaptodrosophila lebanonensis</name>
    <dbReference type="NCBI Taxonomy" id="7225"/>
    <lineage>
        <taxon>Eukaryota</taxon>
        <taxon>Metazoa</taxon>
        <taxon>Ecdysozoa</taxon>
        <taxon>Arthropoda</taxon>
        <taxon>Hexapoda</taxon>
        <taxon>Insecta</taxon>
        <taxon>Pterygota</taxon>
        <taxon>Neoptera</taxon>
        <taxon>Endopterygota</taxon>
        <taxon>Diptera</taxon>
        <taxon>Brachycera</taxon>
        <taxon>Muscomorpha</taxon>
        <taxon>Ephydroidea</taxon>
        <taxon>Drosophilidae</taxon>
        <taxon>Scaptodrosophila</taxon>
    </lineage>
</organism>
<accession>A0A6J2U5J3</accession>
<dbReference type="RefSeq" id="XP_030383220.1">
    <property type="nucleotide sequence ID" value="XM_030527360.1"/>
</dbReference>
<protein>
    <submittedName>
        <fullName evidence="3">Uncharacterized protein DDB_G0285291</fullName>
    </submittedName>
</protein>